<dbReference type="Pfam" id="PF00692">
    <property type="entry name" value="dUTPase"/>
    <property type="match status" value="1"/>
</dbReference>
<dbReference type="GO" id="GO:0006226">
    <property type="term" value="P:dUMP biosynthetic process"/>
    <property type="evidence" value="ECO:0007669"/>
    <property type="project" value="UniProtKB-UniRule"/>
</dbReference>
<dbReference type="GO" id="GO:0046081">
    <property type="term" value="P:dUTP catabolic process"/>
    <property type="evidence" value="ECO:0007669"/>
    <property type="project" value="InterPro"/>
</dbReference>
<name>A0A059FN26_9PROT</name>
<keyword evidence="3 7" id="KW-0378">Hydrolase</keyword>
<evidence type="ECO:0000256" key="2">
    <source>
        <dbReference type="ARBA" id="ARBA00022723"/>
    </source>
</evidence>
<dbReference type="RefSeq" id="WP_011648235.1">
    <property type="nucleotide sequence ID" value="NZ_ARYI01000010.1"/>
</dbReference>
<reference evidence="9 10" key="1">
    <citation type="submission" date="2013-04" db="EMBL/GenBank/DDBJ databases">
        <title>Hyphomonas hirschiana VP5 Genome Sequencing.</title>
        <authorList>
            <person name="Lai Q."/>
            <person name="Shao Z."/>
        </authorList>
    </citation>
    <scope>NUCLEOTIDE SEQUENCE [LARGE SCALE GENOMIC DNA]</scope>
    <source>
        <strain evidence="9 10">VP5</strain>
    </source>
</reference>
<dbReference type="GO" id="GO:0004170">
    <property type="term" value="F:dUTP diphosphatase activity"/>
    <property type="evidence" value="ECO:0007669"/>
    <property type="project" value="UniProtKB-UniRule"/>
</dbReference>
<dbReference type="InterPro" id="IPR036157">
    <property type="entry name" value="dUTPase-like_sf"/>
</dbReference>
<comment type="cofactor">
    <cofactor evidence="7">
        <name>Mg(2+)</name>
        <dbReference type="ChEBI" id="CHEBI:18420"/>
    </cofactor>
</comment>
<dbReference type="Proteomes" id="UP000025061">
    <property type="component" value="Unassembled WGS sequence"/>
</dbReference>
<keyword evidence="10" id="KW-1185">Reference proteome</keyword>
<comment type="caution">
    <text evidence="7">Lacks conserved residue(s) required for the propagation of feature annotation.</text>
</comment>
<organism evidence="9 10">
    <name type="scientific">Hyphomonas hirschiana VP5</name>
    <dbReference type="NCBI Taxonomy" id="1280951"/>
    <lineage>
        <taxon>Bacteria</taxon>
        <taxon>Pseudomonadati</taxon>
        <taxon>Pseudomonadota</taxon>
        <taxon>Alphaproteobacteria</taxon>
        <taxon>Hyphomonadales</taxon>
        <taxon>Hyphomonadaceae</taxon>
        <taxon>Hyphomonas</taxon>
    </lineage>
</organism>
<gene>
    <name evidence="7" type="primary">dut</name>
    <name evidence="9" type="ORF">HHI_12544</name>
</gene>
<dbReference type="PATRIC" id="fig|1280951.3.peg.2527"/>
<comment type="caution">
    <text evidence="9">The sequence shown here is derived from an EMBL/GenBank/DDBJ whole genome shotgun (WGS) entry which is preliminary data.</text>
</comment>
<dbReference type="EC" id="3.6.1.23" evidence="7"/>
<proteinExistence type="inferred from homology"/>
<feature type="binding site" evidence="7">
    <location>
        <position position="84"/>
    </location>
    <ligand>
        <name>substrate</name>
    </ligand>
</feature>
<feature type="domain" description="dUTPase-like" evidence="8">
    <location>
        <begin position="18"/>
        <end position="150"/>
    </location>
</feature>
<sequence length="151" mass="15856">MTDVTVQVLPLPHFAGLDLPAYETAGSAGMDVRAAVPDREPVILAPGQRAMVPTGLSVAIPEGYEIQVRPRSGLAAKHGLTCLNTPGTIDSDYRGEIKVILINLGAEPFTIQRGERIAQLVLAPVTRLAWTEVEALGETARGAGGFGSTGR</sequence>
<dbReference type="GO" id="GO:0000287">
    <property type="term" value="F:magnesium ion binding"/>
    <property type="evidence" value="ECO:0007669"/>
    <property type="project" value="UniProtKB-UniRule"/>
</dbReference>
<evidence type="ECO:0000256" key="3">
    <source>
        <dbReference type="ARBA" id="ARBA00022801"/>
    </source>
</evidence>
<dbReference type="AlphaFoldDB" id="A0A059FN26"/>
<dbReference type="UniPathway" id="UPA00610">
    <property type="reaction ID" value="UER00666"/>
</dbReference>
<dbReference type="FunFam" id="2.70.40.10:FF:000002">
    <property type="entry name" value="dUTP diphosphatase"/>
    <property type="match status" value="1"/>
</dbReference>
<dbReference type="SUPFAM" id="SSF51283">
    <property type="entry name" value="dUTPase-like"/>
    <property type="match status" value="1"/>
</dbReference>
<keyword evidence="4 7" id="KW-0460">Magnesium</keyword>
<evidence type="ECO:0000259" key="8">
    <source>
        <dbReference type="Pfam" id="PF00692"/>
    </source>
</evidence>
<dbReference type="NCBIfam" id="NF001862">
    <property type="entry name" value="PRK00601.1"/>
    <property type="match status" value="1"/>
</dbReference>
<keyword evidence="5 7" id="KW-0546">Nucleotide metabolism</keyword>
<evidence type="ECO:0000256" key="1">
    <source>
        <dbReference type="ARBA" id="ARBA00006581"/>
    </source>
</evidence>
<evidence type="ECO:0000256" key="7">
    <source>
        <dbReference type="HAMAP-Rule" id="MF_00116"/>
    </source>
</evidence>
<feature type="binding site" evidence="7">
    <location>
        <begin position="71"/>
        <end position="73"/>
    </location>
    <ligand>
        <name>substrate</name>
    </ligand>
</feature>
<dbReference type="HAMAP" id="MF_00116">
    <property type="entry name" value="dUTPase_bact"/>
    <property type="match status" value="1"/>
</dbReference>
<protein>
    <recommendedName>
        <fullName evidence="7">Deoxyuridine 5'-triphosphate nucleotidohydrolase</fullName>
        <shortName evidence="7">dUTPase</shortName>
        <ecNumber evidence="7">3.6.1.23</ecNumber>
    </recommendedName>
    <alternativeName>
        <fullName evidence="7">dUTP pyrophosphatase</fullName>
    </alternativeName>
</protein>
<dbReference type="PANTHER" id="PTHR11241">
    <property type="entry name" value="DEOXYURIDINE 5'-TRIPHOSPHATE NUCLEOTIDOHYDROLASE"/>
    <property type="match status" value="1"/>
</dbReference>
<dbReference type="InterPro" id="IPR008181">
    <property type="entry name" value="dUTPase"/>
</dbReference>
<dbReference type="Gene3D" id="2.70.40.10">
    <property type="match status" value="1"/>
</dbReference>
<evidence type="ECO:0000313" key="9">
    <source>
        <dbReference type="EMBL" id="KCZ92060.1"/>
    </source>
</evidence>
<feature type="binding site" evidence="7">
    <location>
        <begin position="88"/>
        <end position="90"/>
    </location>
    <ligand>
        <name>substrate</name>
    </ligand>
</feature>
<evidence type="ECO:0000313" key="10">
    <source>
        <dbReference type="Proteomes" id="UP000025061"/>
    </source>
</evidence>
<dbReference type="CDD" id="cd07557">
    <property type="entry name" value="trimeric_dUTPase"/>
    <property type="match status" value="1"/>
</dbReference>
<evidence type="ECO:0000256" key="5">
    <source>
        <dbReference type="ARBA" id="ARBA00023080"/>
    </source>
</evidence>
<keyword evidence="2 7" id="KW-0479">Metal-binding</keyword>
<comment type="pathway">
    <text evidence="7">Pyrimidine metabolism; dUMP biosynthesis; dUMP from dCTP (dUTP route): step 2/2.</text>
</comment>
<comment type="function">
    <text evidence="7">This enzyme is involved in nucleotide metabolism: it produces dUMP, the immediate precursor of thymidine nucleotides and it decreases the intracellular concentration of dUTP so that uracil cannot be incorporated into DNA.</text>
</comment>
<dbReference type="NCBIfam" id="TIGR00576">
    <property type="entry name" value="dut"/>
    <property type="match status" value="1"/>
</dbReference>
<comment type="catalytic activity">
    <reaction evidence="6 7">
        <text>dUTP + H2O = dUMP + diphosphate + H(+)</text>
        <dbReference type="Rhea" id="RHEA:10248"/>
        <dbReference type="ChEBI" id="CHEBI:15377"/>
        <dbReference type="ChEBI" id="CHEBI:15378"/>
        <dbReference type="ChEBI" id="CHEBI:33019"/>
        <dbReference type="ChEBI" id="CHEBI:61555"/>
        <dbReference type="ChEBI" id="CHEBI:246422"/>
        <dbReference type="EC" id="3.6.1.23"/>
    </reaction>
</comment>
<evidence type="ECO:0000256" key="6">
    <source>
        <dbReference type="ARBA" id="ARBA00047686"/>
    </source>
</evidence>
<dbReference type="EMBL" id="ARYI01000010">
    <property type="protein sequence ID" value="KCZ92060.1"/>
    <property type="molecule type" value="Genomic_DNA"/>
</dbReference>
<dbReference type="PANTHER" id="PTHR11241:SF0">
    <property type="entry name" value="DEOXYURIDINE 5'-TRIPHOSPHATE NUCLEOTIDOHYDROLASE"/>
    <property type="match status" value="1"/>
</dbReference>
<dbReference type="InterPro" id="IPR033704">
    <property type="entry name" value="dUTPase_trimeric"/>
</dbReference>
<dbReference type="OrthoDB" id="9809956at2"/>
<comment type="similarity">
    <text evidence="1 7">Belongs to the dUTPase family.</text>
</comment>
<evidence type="ECO:0000256" key="4">
    <source>
        <dbReference type="ARBA" id="ARBA00022842"/>
    </source>
</evidence>
<accession>A0A059FN26</accession>
<dbReference type="InterPro" id="IPR029054">
    <property type="entry name" value="dUTPase-like"/>
</dbReference>